<dbReference type="Pfam" id="PF02771">
    <property type="entry name" value="Acyl-CoA_dh_N"/>
    <property type="match status" value="1"/>
</dbReference>
<proteinExistence type="inferred from homology"/>
<evidence type="ECO:0000256" key="6">
    <source>
        <dbReference type="ARBA" id="ARBA00022827"/>
    </source>
</evidence>
<feature type="domain" description="Acyl-CoA dehydrogenase/oxidase N-terminal" evidence="13">
    <location>
        <begin position="36"/>
        <end position="118"/>
    </location>
</feature>
<evidence type="ECO:0000256" key="4">
    <source>
        <dbReference type="ARBA" id="ARBA00012870"/>
    </source>
</evidence>
<dbReference type="PIRSF" id="PIRSF000168">
    <property type="entry name" value="Acyl-CoA_oxidase"/>
    <property type="match status" value="1"/>
</dbReference>
<dbReference type="InterPro" id="IPR012258">
    <property type="entry name" value="Acyl-CoA_oxidase"/>
</dbReference>
<evidence type="ECO:0000256" key="2">
    <source>
        <dbReference type="ARBA" id="ARBA00004275"/>
    </source>
</evidence>
<dbReference type="Proteomes" id="UP000268084">
    <property type="component" value="Chromosome"/>
</dbReference>
<evidence type="ECO:0000259" key="14">
    <source>
        <dbReference type="Pfam" id="PF22924"/>
    </source>
</evidence>
<feature type="domain" description="Acyl-CoA oxidase C-alpha1" evidence="14">
    <location>
        <begin position="269"/>
        <end position="428"/>
    </location>
</feature>
<dbReference type="GO" id="GO:0003997">
    <property type="term" value="F:acyl-CoA oxidase activity"/>
    <property type="evidence" value="ECO:0007669"/>
    <property type="project" value="UniProtKB-EC"/>
</dbReference>
<dbReference type="GO" id="GO:0033540">
    <property type="term" value="P:fatty acid beta-oxidation using acyl-CoA oxidase"/>
    <property type="evidence" value="ECO:0007669"/>
    <property type="project" value="TreeGrafter"/>
</dbReference>
<evidence type="ECO:0000259" key="12">
    <source>
        <dbReference type="Pfam" id="PF02770"/>
    </source>
</evidence>
<dbReference type="Pfam" id="PF02770">
    <property type="entry name" value="Acyl-CoA_dh_M"/>
    <property type="match status" value="1"/>
</dbReference>
<evidence type="ECO:0000256" key="8">
    <source>
        <dbReference type="ARBA" id="ARBA00023002"/>
    </source>
</evidence>
<evidence type="ECO:0000256" key="3">
    <source>
        <dbReference type="ARBA" id="ARBA00006288"/>
    </source>
</evidence>
<accession>A0A3G8ZQ89</accession>
<dbReference type="InterPro" id="IPR037069">
    <property type="entry name" value="AcylCoA_DH/ox_N_sf"/>
</dbReference>
<keyword evidence="6" id="KW-0274">FAD</keyword>
<comment type="cofactor">
    <cofactor evidence="1">
        <name>FAD</name>
        <dbReference type="ChEBI" id="CHEBI:57692"/>
    </cofactor>
</comment>
<dbReference type="SUPFAM" id="SSF56645">
    <property type="entry name" value="Acyl-CoA dehydrogenase NM domain-like"/>
    <property type="match status" value="1"/>
</dbReference>
<keyword evidence="5" id="KW-0285">Flavoprotein</keyword>
<dbReference type="EC" id="1.3.3.6" evidence="4"/>
<dbReference type="EMBL" id="CP034170">
    <property type="protein sequence ID" value="AZI59318.1"/>
    <property type="molecule type" value="Genomic_DNA"/>
</dbReference>
<keyword evidence="7" id="KW-0276">Fatty acid metabolism</keyword>
<gene>
    <name evidence="15" type="ORF">EH165_01345</name>
</gene>
<keyword evidence="8" id="KW-0560">Oxidoreductase</keyword>
<reference evidence="15 16" key="1">
    <citation type="submission" date="2018-11" db="EMBL/GenBank/DDBJ databases">
        <authorList>
            <person name="Da X."/>
        </authorList>
    </citation>
    <scope>NUCLEOTIDE SEQUENCE [LARGE SCALE GENOMIC DNA]</scope>
    <source>
        <strain evidence="15 16">S14-144</strain>
    </source>
</reference>
<keyword evidence="16" id="KW-1185">Reference proteome</keyword>
<dbReference type="PANTHER" id="PTHR10909">
    <property type="entry name" value="ELECTRON TRANSPORT OXIDOREDUCTASE"/>
    <property type="match status" value="1"/>
</dbReference>
<keyword evidence="9" id="KW-0443">Lipid metabolism</keyword>
<dbReference type="PANTHER" id="PTHR10909:SF382">
    <property type="entry name" value="ACYL-COENZYME A OXIDASE"/>
    <property type="match status" value="1"/>
</dbReference>
<dbReference type="SUPFAM" id="SSF47203">
    <property type="entry name" value="Acyl-CoA dehydrogenase C-terminal domain-like"/>
    <property type="match status" value="2"/>
</dbReference>
<dbReference type="InterPro" id="IPR046373">
    <property type="entry name" value="Acyl-CoA_Oxase/DH_mid-dom_sf"/>
</dbReference>
<dbReference type="InterPro" id="IPR009100">
    <property type="entry name" value="AcylCoA_DH/oxidase_NM_dom_sf"/>
</dbReference>
<evidence type="ECO:0000256" key="7">
    <source>
        <dbReference type="ARBA" id="ARBA00022832"/>
    </source>
</evidence>
<sequence length="638" mass="69361">MLQRHLGGRWADIRATFTDQIRQIPLSDTENLDTAEHRVATLQALQATARTGIQRLGFDEKYGGGGDPGASITVFEILAQADLSLMVKAGVQWGLFGGAINALGTDVHHEKYLRPIMDADLIGCFAMTETGHGSDVQRIRTTATYDPATDEFVVHSPDSSARKDYIGNAANDGRLAVVFAQLVTAAGVHGPHALLVPIRDEAGATMQGVTITDCGRKGGLNGVDNGRLMFSQVRVPRQALLNRYGAVDEKGEYSSPVESSSRRFFTMLGTLVRGRVSVAGSAGSATKKALAIAVRYGDVRRQFAAGADAEETVLLDYPAYQRTLLPVLARTYALHFAQDELLRIMHEVQTAAEPDEQQQRELESRAAGMKALATWHASEAVSVCREACGGAGYLAENQITQLKADLDVFTTFEGANTVLLQLAGKGLMTQYREHVGDLDTVGMVGFIAEQVLGDVAEITSARSLLQRIRMIGGRESDSASLRDRDWQLALFADRTEHLVSSLGRRIQKAAKDGADSETISSRTQNHVLRAARAHVEHLVLQGFAVSIAKAEDPDLVALLGAVCDLHVLSEIERDAAWFLEHDRLTVSQTKTVSLGIDQLCAELRPHARLLVDGFSIPEEWLTAPILFEERERQASARC</sequence>
<organism evidence="15 16">
    <name type="scientific">Nakamurella antarctica</name>
    <dbReference type="NCBI Taxonomy" id="1902245"/>
    <lineage>
        <taxon>Bacteria</taxon>
        <taxon>Bacillati</taxon>
        <taxon>Actinomycetota</taxon>
        <taxon>Actinomycetes</taxon>
        <taxon>Nakamurellales</taxon>
        <taxon>Nakamurellaceae</taxon>
        <taxon>Nakamurella</taxon>
    </lineage>
</organism>
<feature type="domain" description="Acyl-CoA oxidase/dehydrogenase middle" evidence="12">
    <location>
        <begin position="124"/>
        <end position="233"/>
    </location>
</feature>
<evidence type="ECO:0000259" key="13">
    <source>
        <dbReference type="Pfam" id="PF02771"/>
    </source>
</evidence>
<evidence type="ECO:0000256" key="1">
    <source>
        <dbReference type="ARBA" id="ARBA00001974"/>
    </source>
</evidence>
<name>A0A3G8ZQ89_9ACTN</name>
<dbReference type="Gene3D" id="1.20.140.10">
    <property type="entry name" value="Butyryl-CoA Dehydrogenase, subunit A, domain 3"/>
    <property type="match status" value="2"/>
</dbReference>
<dbReference type="GO" id="GO:0071949">
    <property type="term" value="F:FAD binding"/>
    <property type="evidence" value="ECO:0007669"/>
    <property type="project" value="InterPro"/>
</dbReference>
<dbReference type="FunFam" id="1.20.140.10:FF:000010">
    <property type="entry name" value="Acyl-coenzyme A oxidase"/>
    <property type="match status" value="1"/>
</dbReference>
<dbReference type="Pfam" id="PF01756">
    <property type="entry name" value="ACOX"/>
    <property type="match status" value="1"/>
</dbReference>
<dbReference type="FunFam" id="2.40.110.10:FF:000005">
    <property type="entry name" value="Acyl-coenzyme A oxidase"/>
    <property type="match status" value="1"/>
</dbReference>
<reference evidence="15 16" key="2">
    <citation type="submission" date="2018-12" db="EMBL/GenBank/DDBJ databases">
        <title>Nakamurella antarcticus sp. nov., isolated from Antarctica South Shetland Islands soil.</title>
        <authorList>
            <person name="Peng F."/>
        </authorList>
    </citation>
    <scope>NUCLEOTIDE SEQUENCE [LARGE SCALE GENOMIC DNA]</scope>
    <source>
        <strain evidence="15 16">S14-144</strain>
    </source>
</reference>
<dbReference type="Gene3D" id="2.40.110.10">
    <property type="entry name" value="Butyryl-CoA Dehydrogenase, subunit A, domain 2"/>
    <property type="match status" value="1"/>
</dbReference>
<dbReference type="OrthoDB" id="1144545at2"/>
<evidence type="ECO:0000313" key="16">
    <source>
        <dbReference type="Proteomes" id="UP000268084"/>
    </source>
</evidence>
<dbReference type="InterPro" id="IPR002655">
    <property type="entry name" value="Acyl-CoA_oxidase_C"/>
</dbReference>
<comment type="subcellular location">
    <subcellularLocation>
        <location evidence="2">Peroxisome</location>
    </subcellularLocation>
</comment>
<dbReference type="InterPro" id="IPR013786">
    <property type="entry name" value="AcylCoA_DH/ox_N"/>
</dbReference>
<protein>
    <recommendedName>
        <fullName evidence="4">acyl-CoA oxidase</fullName>
        <ecNumber evidence="4">1.3.3.6</ecNumber>
    </recommendedName>
</protein>
<dbReference type="InterPro" id="IPR055060">
    <property type="entry name" value="ACOX_C_alpha1"/>
</dbReference>
<dbReference type="GO" id="GO:0055088">
    <property type="term" value="P:lipid homeostasis"/>
    <property type="evidence" value="ECO:0007669"/>
    <property type="project" value="TreeGrafter"/>
</dbReference>
<evidence type="ECO:0000256" key="9">
    <source>
        <dbReference type="ARBA" id="ARBA00023098"/>
    </source>
</evidence>
<dbReference type="InterPro" id="IPR036250">
    <property type="entry name" value="AcylCo_DH-like_C"/>
</dbReference>
<evidence type="ECO:0000259" key="11">
    <source>
        <dbReference type="Pfam" id="PF01756"/>
    </source>
</evidence>
<dbReference type="Pfam" id="PF22924">
    <property type="entry name" value="ACOX_C_alpha1"/>
    <property type="match status" value="1"/>
</dbReference>
<evidence type="ECO:0000256" key="5">
    <source>
        <dbReference type="ARBA" id="ARBA00022630"/>
    </source>
</evidence>
<feature type="domain" description="Acyl-CoA oxidase C-terminal" evidence="11">
    <location>
        <begin position="487"/>
        <end position="625"/>
    </location>
</feature>
<dbReference type="KEGG" id="nak:EH165_01345"/>
<keyword evidence="10" id="KW-0576">Peroxisome</keyword>
<evidence type="ECO:0000313" key="15">
    <source>
        <dbReference type="EMBL" id="AZI59318.1"/>
    </source>
</evidence>
<dbReference type="InterPro" id="IPR006091">
    <property type="entry name" value="Acyl-CoA_Oxase/DH_mid-dom"/>
</dbReference>
<comment type="similarity">
    <text evidence="3">Belongs to the acyl-CoA oxidase family.</text>
</comment>
<dbReference type="Gene3D" id="1.10.540.10">
    <property type="entry name" value="Acyl-CoA dehydrogenase/oxidase, N-terminal domain"/>
    <property type="match status" value="1"/>
</dbReference>
<dbReference type="GO" id="GO:0005504">
    <property type="term" value="F:fatty acid binding"/>
    <property type="evidence" value="ECO:0007669"/>
    <property type="project" value="TreeGrafter"/>
</dbReference>
<evidence type="ECO:0000256" key="10">
    <source>
        <dbReference type="ARBA" id="ARBA00023140"/>
    </source>
</evidence>
<dbReference type="FunFam" id="1.20.140.10:FF:000007">
    <property type="entry name" value="Acyl-coenzyme A oxidase"/>
    <property type="match status" value="1"/>
</dbReference>
<dbReference type="AlphaFoldDB" id="A0A3G8ZQ89"/>